<evidence type="ECO:0008006" key="4">
    <source>
        <dbReference type="Google" id="ProtNLM"/>
    </source>
</evidence>
<sequence>MPSPPFIDRESGELDLGQIRAEAFPVAGLVVLFGALALLPFLLTLLVSSNRLLAGFFTLVSQFVIAVGVGVVLLYVVARGIQLADG</sequence>
<dbReference type="AlphaFoldDB" id="M0NZX0"/>
<evidence type="ECO:0000256" key="1">
    <source>
        <dbReference type="SAM" id="Phobius"/>
    </source>
</evidence>
<keyword evidence="1" id="KW-0812">Transmembrane</keyword>
<proteinExistence type="predicted"/>
<keyword evidence="1" id="KW-0472">Membrane</keyword>
<dbReference type="RefSeq" id="WP_008848803.1">
    <property type="nucleotide sequence ID" value="NZ_AOJH01000065.1"/>
</dbReference>
<reference evidence="2 3" key="1">
    <citation type="journal article" date="2014" name="PLoS Genet.">
        <title>Phylogenetically driven sequencing of extremely halophilic archaea reveals strategies for static and dynamic osmo-response.</title>
        <authorList>
            <person name="Becker E.A."/>
            <person name="Seitzer P.M."/>
            <person name="Tritt A."/>
            <person name="Larsen D."/>
            <person name="Krusor M."/>
            <person name="Yao A.I."/>
            <person name="Wu D."/>
            <person name="Madern D."/>
            <person name="Eisen J.A."/>
            <person name="Darling A.E."/>
            <person name="Facciotti M.T."/>
        </authorList>
    </citation>
    <scope>NUCLEOTIDE SEQUENCE [LARGE SCALE GENOMIC DNA]</scope>
    <source>
        <strain evidence="2 3">JCM 14978</strain>
    </source>
</reference>
<keyword evidence="1" id="KW-1133">Transmembrane helix</keyword>
<accession>M0NZX0</accession>
<evidence type="ECO:0000313" key="2">
    <source>
        <dbReference type="EMBL" id="EMA62819.1"/>
    </source>
</evidence>
<comment type="caution">
    <text evidence="2">The sequence shown here is derived from an EMBL/GenBank/DDBJ whole genome shotgun (WGS) entry which is preliminary data.</text>
</comment>
<protein>
    <recommendedName>
        <fullName evidence="4">Cox cluster protein</fullName>
    </recommendedName>
</protein>
<feature type="transmembrane region" description="Helical" evidence="1">
    <location>
        <begin position="53"/>
        <end position="78"/>
    </location>
</feature>
<name>M0NZX0_9EURY</name>
<organism evidence="2 3">
    <name type="scientific">Halorubrum kocurii JCM 14978</name>
    <dbReference type="NCBI Taxonomy" id="1230456"/>
    <lineage>
        <taxon>Archaea</taxon>
        <taxon>Methanobacteriati</taxon>
        <taxon>Methanobacteriota</taxon>
        <taxon>Stenosarchaea group</taxon>
        <taxon>Halobacteria</taxon>
        <taxon>Halobacteriales</taxon>
        <taxon>Haloferacaceae</taxon>
        <taxon>Halorubrum</taxon>
    </lineage>
</organism>
<dbReference type="Proteomes" id="UP000011546">
    <property type="component" value="Unassembled WGS sequence"/>
</dbReference>
<dbReference type="PATRIC" id="fig|1230456.3.peg.2090"/>
<feature type="transmembrane region" description="Helical" evidence="1">
    <location>
        <begin position="23"/>
        <end position="46"/>
    </location>
</feature>
<dbReference type="EMBL" id="AOJH01000065">
    <property type="protein sequence ID" value="EMA62819.1"/>
    <property type="molecule type" value="Genomic_DNA"/>
</dbReference>
<keyword evidence="3" id="KW-1185">Reference proteome</keyword>
<gene>
    <name evidence="2" type="ORF">C468_10537</name>
</gene>
<evidence type="ECO:0000313" key="3">
    <source>
        <dbReference type="Proteomes" id="UP000011546"/>
    </source>
</evidence>